<evidence type="ECO:0000256" key="5">
    <source>
        <dbReference type="ARBA" id="ARBA00022692"/>
    </source>
</evidence>
<dbReference type="AlphaFoldDB" id="A0A1A7BWY4"/>
<keyword evidence="6 11" id="KW-0732">Signal</keyword>
<dbReference type="InterPro" id="IPR033900">
    <property type="entry name" value="Gram_neg_porin_domain"/>
</dbReference>
<dbReference type="OrthoDB" id="6975458at2"/>
<dbReference type="GO" id="GO:0046930">
    <property type="term" value="C:pore complex"/>
    <property type="evidence" value="ECO:0007669"/>
    <property type="project" value="UniProtKB-KW"/>
</dbReference>
<comment type="caution">
    <text evidence="13">The sequence shown here is derived from an EMBL/GenBank/DDBJ whole genome shotgun (WGS) entry which is preliminary data.</text>
</comment>
<dbReference type="SUPFAM" id="SSF56935">
    <property type="entry name" value="Porins"/>
    <property type="match status" value="1"/>
</dbReference>
<protein>
    <submittedName>
        <fullName evidence="13">Outer membrane protein (Porin)</fullName>
    </submittedName>
</protein>
<dbReference type="EMBL" id="LOCQ01000059">
    <property type="protein sequence ID" value="OBV38022.1"/>
    <property type="molecule type" value="Genomic_DNA"/>
</dbReference>
<evidence type="ECO:0000313" key="14">
    <source>
        <dbReference type="Proteomes" id="UP000092713"/>
    </source>
</evidence>
<dbReference type="Pfam" id="PF13609">
    <property type="entry name" value="Porin_4"/>
    <property type="match status" value="1"/>
</dbReference>
<feature type="domain" description="Porin" evidence="12">
    <location>
        <begin position="10"/>
        <end position="333"/>
    </location>
</feature>
<evidence type="ECO:0000313" key="13">
    <source>
        <dbReference type="EMBL" id="OBV38022.1"/>
    </source>
</evidence>
<keyword evidence="10" id="KW-0998">Cell outer membrane</keyword>
<feature type="chain" id="PRO_5008355498" evidence="11">
    <location>
        <begin position="20"/>
        <end position="363"/>
    </location>
</feature>
<evidence type="ECO:0000256" key="3">
    <source>
        <dbReference type="ARBA" id="ARBA00022448"/>
    </source>
</evidence>
<dbReference type="PATRIC" id="fig|1747903.4.peg.1555"/>
<dbReference type="Proteomes" id="UP000092713">
    <property type="component" value="Unassembled WGS sequence"/>
</dbReference>
<gene>
    <name evidence="13" type="ORF">ASR47_1004297</name>
</gene>
<dbReference type="GO" id="GO:0009279">
    <property type="term" value="C:cell outer membrane"/>
    <property type="evidence" value="ECO:0007669"/>
    <property type="project" value="UniProtKB-SubCell"/>
</dbReference>
<evidence type="ECO:0000259" key="12">
    <source>
        <dbReference type="Pfam" id="PF13609"/>
    </source>
</evidence>
<dbReference type="STRING" id="1747903.ASR47_1004297"/>
<evidence type="ECO:0000256" key="9">
    <source>
        <dbReference type="ARBA" id="ARBA00023136"/>
    </source>
</evidence>
<evidence type="ECO:0000256" key="8">
    <source>
        <dbReference type="ARBA" id="ARBA00023114"/>
    </source>
</evidence>
<keyword evidence="3" id="KW-0813">Transport</keyword>
<keyword evidence="4" id="KW-1134">Transmembrane beta strand</keyword>
<keyword evidence="14" id="KW-1185">Reference proteome</keyword>
<keyword evidence="7" id="KW-0406">Ion transport</keyword>
<evidence type="ECO:0000256" key="4">
    <source>
        <dbReference type="ARBA" id="ARBA00022452"/>
    </source>
</evidence>
<dbReference type="PANTHER" id="PTHR34501">
    <property type="entry name" value="PROTEIN YDDL-RELATED"/>
    <property type="match status" value="1"/>
</dbReference>
<proteinExistence type="predicted"/>
<dbReference type="RefSeq" id="WP_065309532.1">
    <property type="nucleotide sequence ID" value="NZ_LOCQ01000059.1"/>
</dbReference>
<sequence>MRQVNIFVLLLVASGNVLSQNSTTIYGIADLGARYSNGMNASNAPLASGNTSAVTSGVNNTSRWGLRGQEDLGSGLHVTFQLESGVNLDTGSAAKADKLFDRLAWVGLKNAYGTVQIGRQTNALVDAITPTDPLAIRFASFNPNVNVAALSNTAFGTHAFGQQYGTSGYADNFYRIDNMIKVSGTNGPLRAVGAYSVGEVAGSSSALSTRGGALIYQQGGLVLSGGVTRFYNRDQMALDAATIGAAFKFGGWQFKTNFAANKADTAVNKSVHQRIASVGISRELAADLLLTTAYYRVRRETTGRLDDGFDRAFVFLEKSMSRRTTLYLESDFTRWRGDAAGKTGALNNDARAEALTLGLLHKF</sequence>
<dbReference type="PANTHER" id="PTHR34501:SF9">
    <property type="entry name" value="MAJOR OUTER MEMBRANE PROTEIN P.IA"/>
    <property type="match status" value="1"/>
</dbReference>
<keyword evidence="8" id="KW-0626">Porin</keyword>
<dbReference type="GO" id="GO:0015288">
    <property type="term" value="F:porin activity"/>
    <property type="evidence" value="ECO:0007669"/>
    <property type="project" value="UniProtKB-KW"/>
</dbReference>
<dbReference type="InterPro" id="IPR050298">
    <property type="entry name" value="Gram-neg_bact_OMP"/>
</dbReference>
<evidence type="ECO:0000256" key="10">
    <source>
        <dbReference type="ARBA" id="ARBA00023237"/>
    </source>
</evidence>
<comment type="subunit">
    <text evidence="2">Homotrimer.</text>
</comment>
<comment type="subcellular location">
    <subcellularLocation>
        <location evidence="1">Cell outer membrane</location>
        <topology evidence="1">Multi-pass membrane protein</topology>
    </subcellularLocation>
</comment>
<evidence type="ECO:0000256" key="7">
    <source>
        <dbReference type="ARBA" id="ARBA00023065"/>
    </source>
</evidence>
<evidence type="ECO:0000256" key="6">
    <source>
        <dbReference type="ARBA" id="ARBA00022729"/>
    </source>
</evidence>
<feature type="signal peptide" evidence="11">
    <location>
        <begin position="1"/>
        <end position="19"/>
    </location>
</feature>
<keyword evidence="5" id="KW-0812">Transmembrane</keyword>
<reference evidence="13 14" key="1">
    <citation type="submission" date="2016-04" db="EMBL/GenBank/DDBJ databases">
        <title>Draft genome sequence of Janthinobacterium psychrotolerans sp. nov., isolated from freshwater sediments in Denmark.</title>
        <authorList>
            <person name="Gong X."/>
            <person name="Skrivergaard S."/>
            <person name="Korsgaard B.S."/>
            <person name="Schreiber L."/>
            <person name="Marshall I.P."/>
            <person name="Finster K."/>
            <person name="Schramm A."/>
        </authorList>
    </citation>
    <scope>NUCLEOTIDE SEQUENCE [LARGE SCALE GENOMIC DNA]</scope>
    <source>
        <strain evidence="13 14">S3-2</strain>
    </source>
</reference>
<evidence type="ECO:0000256" key="1">
    <source>
        <dbReference type="ARBA" id="ARBA00004571"/>
    </source>
</evidence>
<evidence type="ECO:0000256" key="11">
    <source>
        <dbReference type="SAM" id="SignalP"/>
    </source>
</evidence>
<name>A0A1A7BWY4_9BURK</name>
<organism evidence="13 14">
    <name type="scientific">Janthinobacterium psychrotolerans</name>
    <dbReference type="NCBI Taxonomy" id="1747903"/>
    <lineage>
        <taxon>Bacteria</taxon>
        <taxon>Pseudomonadati</taxon>
        <taxon>Pseudomonadota</taxon>
        <taxon>Betaproteobacteria</taxon>
        <taxon>Burkholderiales</taxon>
        <taxon>Oxalobacteraceae</taxon>
        <taxon>Janthinobacterium</taxon>
    </lineage>
</organism>
<dbReference type="InterPro" id="IPR023614">
    <property type="entry name" value="Porin_dom_sf"/>
</dbReference>
<keyword evidence="9" id="KW-0472">Membrane</keyword>
<dbReference type="CDD" id="cd00342">
    <property type="entry name" value="gram_neg_porins"/>
    <property type="match status" value="1"/>
</dbReference>
<dbReference type="GO" id="GO:0006811">
    <property type="term" value="P:monoatomic ion transport"/>
    <property type="evidence" value="ECO:0007669"/>
    <property type="project" value="UniProtKB-KW"/>
</dbReference>
<accession>A0A1A7BWY4</accession>
<evidence type="ECO:0000256" key="2">
    <source>
        <dbReference type="ARBA" id="ARBA00011233"/>
    </source>
</evidence>
<dbReference type="Gene3D" id="2.40.160.10">
    <property type="entry name" value="Porin"/>
    <property type="match status" value="1"/>
</dbReference>